<dbReference type="InterPro" id="IPR019034">
    <property type="entry name" value="UPF0390"/>
</dbReference>
<feature type="region of interest" description="Disordered" evidence="2">
    <location>
        <begin position="117"/>
        <end position="147"/>
    </location>
</feature>
<dbReference type="PANTHER" id="PTHR16967">
    <property type="entry name" value="LEYDIG CELL TUMOR 10 KDA PROTEIN HOMOLOG"/>
    <property type="match status" value="1"/>
</dbReference>
<accession>A0A4D9DUH1</accession>
<gene>
    <name evidence="3" type="ORF">DR999_PMT16430</name>
</gene>
<evidence type="ECO:0000313" key="3">
    <source>
        <dbReference type="EMBL" id="TFK01381.1"/>
    </source>
</evidence>
<evidence type="ECO:0000313" key="4">
    <source>
        <dbReference type="Proteomes" id="UP000297703"/>
    </source>
</evidence>
<comment type="caution">
    <text evidence="3">The sequence shown here is derived from an EMBL/GenBank/DDBJ whole genome shotgun (WGS) entry which is preliminary data.</text>
</comment>
<dbReference type="AlphaFoldDB" id="A0A4D9DUH1"/>
<protein>
    <submittedName>
        <fullName evidence="3">Rho GTPase-activating protein 6-like</fullName>
    </submittedName>
</protein>
<keyword evidence="4" id="KW-1185">Reference proteome</keyword>
<dbReference type="Pfam" id="PF09495">
    <property type="entry name" value="DUF2462"/>
    <property type="match status" value="1"/>
</dbReference>
<dbReference type="STRING" id="55544.A0A4D9DUH1"/>
<organism evidence="3 4">
    <name type="scientific">Platysternon megacephalum</name>
    <name type="common">big-headed turtle</name>
    <dbReference type="NCBI Taxonomy" id="55544"/>
    <lineage>
        <taxon>Eukaryota</taxon>
        <taxon>Metazoa</taxon>
        <taxon>Chordata</taxon>
        <taxon>Craniata</taxon>
        <taxon>Vertebrata</taxon>
        <taxon>Euteleostomi</taxon>
        <taxon>Archelosauria</taxon>
        <taxon>Testudinata</taxon>
        <taxon>Testudines</taxon>
        <taxon>Cryptodira</taxon>
        <taxon>Durocryptodira</taxon>
        <taxon>Testudinoidea</taxon>
        <taxon>Platysternidae</taxon>
        <taxon>Platysternon</taxon>
    </lineage>
</organism>
<evidence type="ECO:0000256" key="2">
    <source>
        <dbReference type="SAM" id="MobiDB-lite"/>
    </source>
</evidence>
<name>A0A4D9DUH1_9SAUR</name>
<dbReference type="EMBL" id="QXTE01000230">
    <property type="protein sequence ID" value="TFK01381.1"/>
    <property type="molecule type" value="Genomic_DNA"/>
</dbReference>
<reference evidence="3 4" key="2">
    <citation type="submission" date="2019-04" db="EMBL/GenBank/DDBJ databases">
        <title>The genome sequence of big-headed turtle.</title>
        <authorList>
            <person name="Gong S."/>
        </authorList>
    </citation>
    <scope>NUCLEOTIDE SEQUENCE [LARGE SCALE GENOMIC DNA]</scope>
    <source>
        <strain evidence="3">DO16091913</strain>
        <tissue evidence="3">Muscle</tissue>
    </source>
</reference>
<feature type="compositionally biased region" description="Low complexity" evidence="2">
    <location>
        <begin position="48"/>
        <end position="62"/>
    </location>
</feature>
<dbReference type="PANTHER" id="PTHR16967:SF1">
    <property type="entry name" value="LEYDIG CELL TUMOR 10 KDA PROTEIN HOMOLOG"/>
    <property type="match status" value="1"/>
</dbReference>
<dbReference type="Proteomes" id="UP000297703">
    <property type="component" value="Unassembled WGS sequence"/>
</dbReference>
<comment type="similarity">
    <text evidence="1">Belongs to the UPF0390 family.</text>
</comment>
<dbReference type="OrthoDB" id="5239630at2759"/>
<feature type="region of interest" description="Disordered" evidence="2">
    <location>
        <begin position="48"/>
        <end position="70"/>
    </location>
</feature>
<sequence>MHSGRGVPFCIPACIGSDVPPAPLYPGVHWGSAGCGGRLMAQGKQKFQAQKPGGGKKAAAQGVRGPRKGGRIIAPKKARLIQQQQLKKTLEVGIRKKIEHEVVMKASTSMAKKLTVVKAPEKGAKKKGQSSKSRLEPRVGREAAVCP</sequence>
<proteinExistence type="inferred from homology"/>
<dbReference type="PROSITE" id="PS51257">
    <property type="entry name" value="PROKAR_LIPOPROTEIN"/>
    <property type="match status" value="1"/>
</dbReference>
<reference evidence="3 4" key="1">
    <citation type="submission" date="2019-04" db="EMBL/GenBank/DDBJ databases">
        <title>Draft genome of the big-headed turtle Platysternon megacephalum.</title>
        <authorList>
            <person name="Gong S."/>
        </authorList>
    </citation>
    <scope>NUCLEOTIDE SEQUENCE [LARGE SCALE GENOMIC DNA]</scope>
    <source>
        <strain evidence="3">DO16091913</strain>
        <tissue evidence="3">Muscle</tissue>
    </source>
</reference>
<evidence type="ECO:0000256" key="1">
    <source>
        <dbReference type="ARBA" id="ARBA00006802"/>
    </source>
</evidence>